<name>A0A4D4N156_STRAX</name>
<organism evidence="1 2">
    <name type="scientific">Streptomyces avermitilis</name>
    <dbReference type="NCBI Taxonomy" id="33903"/>
    <lineage>
        <taxon>Bacteria</taxon>
        <taxon>Bacillati</taxon>
        <taxon>Actinomycetota</taxon>
        <taxon>Actinomycetes</taxon>
        <taxon>Kitasatosporales</taxon>
        <taxon>Streptomycetaceae</taxon>
        <taxon>Streptomyces</taxon>
    </lineage>
</organism>
<accession>A0A4D4N156</accession>
<comment type="caution">
    <text evidence="1">The sequence shown here is derived from an EMBL/GenBank/DDBJ whole genome shotgun (WGS) entry which is preliminary data.</text>
</comment>
<dbReference type="GeneID" id="41545219"/>
<gene>
    <name evidence="1" type="ORF">SAV31267_067340</name>
</gene>
<dbReference type="Proteomes" id="UP000299211">
    <property type="component" value="Unassembled WGS sequence"/>
</dbReference>
<proteinExistence type="predicted"/>
<dbReference type="EMBL" id="BJHY01000001">
    <property type="protein sequence ID" value="GDY77249.1"/>
    <property type="molecule type" value="Genomic_DNA"/>
</dbReference>
<evidence type="ECO:0000313" key="2">
    <source>
        <dbReference type="Proteomes" id="UP000299211"/>
    </source>
</evidence>
<evidence type="ECO:0000313" key="1">
    <source>
        <dbReference type="EMBL" id="GDY77249.1"/>
    </source>
</evidence>
<dbReference type="RefSeq" id="WP_137865251.1">
    <property type="nucleotide sequence ID" value="NZ_BAABTN010000033.1"/>
</dbReference>
<protein>
    <submittedName>
        <fullName evidence="1">Uncharacterized protein</fullName>
    </submittedName>
</protein>
<dbReference type="AlphaFoldDB" id="A0A4D4N156"/>
<reference evidence="1 2" key="1">
    <citation type="submission" date="2019-04" db="EMBL/GenBank/DDBJ databases">
        <title>Draft genome sequences of Streptomyces avermitilis ATCC 31267.</title>
        <authorList>
            <person name="Komaki H."/>
            <person name="Tamura T."/>
            <person name="Hosoyama A."/>
        </authorList>
    </citation>
    <scope>NUCLEOTIDE SEQUENCE [LARGE SCALE GENOMIC DNA]</scope>
    <source>
        <strain evidence="1 2">ATCC 31267</strain>
    </source>
</reference>
<sequence length="167" mass="18068">MNGAAAPRKLDELFQESGGRPVERDGEMIHMAYRIPVGVETSKIRLEFSGFVDEPVQGVCLQVGEGVLSVEGRSHPGLVFWMDAAPSVVDMGVNAEKGSTLQVWNCWRGKFGERAAWLGNAGMICDVVREGEYKFSCSSGTGEAFFGSMQFALRVGKVVGSGREIES</sequence>